<dbReference type="Gene3D" id="1.10.630.10">
    <property type="entry name" value="Cytochrome P450"/>
    <property type="match status" value="1"/>
</dbReference>
<dbReference type="AlphaFoldDB" id="A0A2N3NL16"/>
<evidence type="ECO:0000256" key="4">
    <source>
        <dbReference type="PIRSR" id="PIRSR602401-1"/>
    </source>
</evidence>
<protein>
    <recommendedName>
        <fullName evidence="8">Pisatin demethylase</fullName>
    </recommendedName>
</protein>
<dbReference type="OrthoDB" id="3934656at2759"/>
<dbReference type="Pfam" id="PF00067">
    <property type="entry name" value="p450"/>
    <property type="match status" value="1"/>
</dbReference>
<dbReference type="InParanoid" id="A0A2N3NL16"/>
<evidence type="ECO:0008006" key="8">
    <source>
        <dbReference type="Google" id="ProtNLM"/>
    </source>
</evidence>
<evidence type="ECO:0000256" key="2">
    <source>
        <dbReference type="ARBA" id="ARBA00022723"/>
    </source>
</evidence>
<keyword evidence="5" id="KW-0472">Membrane</keyword>
<sequence length="534" mass="60533">MDWSSYSRPTAVLTALVDNWTVTLPVISIGAFLLYAVQTLRAWIRLRHIKGPPLAGFSNIWLFRVIMGGNTHWELGQVNRKYGPLARIGPNELVTSDPDMLRKMLGVRSRYTRSDWYIAMRFDPNSDNILSQRDNALHHSLRSKMSAGVRLNRTTQALNDKHDSDYTGKDIEQAEVKIDNNIMTLLNLLQRKYTSTASSIKPFDFGRIAQYFTLDVISDLAYSEPFGCLDTDSDIYGYIKAVEQNMPFIMFVSTMPKFGWVLRTGILNKFMPSGNDELGFGRVLRICQEKAAERFGPDRKIQRDMLGSFVRHGLTLKEAESESLLQMLTGDASVAGSETTATSIRATLLHIITNPLIYNKLVAEIMQAARGLPVPIPDAVAKELPYLQACIKEGLRIWPPITGLMSKVVPPEGDSFRDLHLPPGTIIGYSAFGLSRNKEVWGEDADIFRPERWFEGTKEEIRVKEAAVDLVFGHGRWQCLGKHMAYVELNKIIFELLRHYDIHVANPTEVWHNSCVGIFMQDNFWLISTKRNTD</sequence>
<keyword evidence="7" id="KW-1185">Reference proteome</keyword>
<dbReference type="InterPro" id="IPR036396">
    <property type="entry name" value="Cyt_P450_sf"/>
</dbReference>
<dbReference type="STRING" id="41688.A0A2N3NL16"/>
<dbReference type="SUPFAM" id="SSF48264">
    <property type="entry name" value="Cytochrome P450"/>
    <property type="match status" value="1"/>
</dbReference>
<evidence type="ECO:0000313" key="7">
    <source>
        <dbReference type="Proteomes" id="UP000233524"/>
    </source>
</evidence>
<evidence type="ECO:0000256" key="3">
    <source>
        <dbReference type="ARBA" id="ARBA00023004"/>
    </source>
</evidence>
<dbReference type="PRINTS" id="PR00463">
    <property type="entry name" value="EP450I"/>
</dbReference>
<proteinExistence type="predicted"/>
<keyword evidence="1 4" id="KW-0349">Heme</keyword>
<dbReference type="GO" id="GO:0016705">
    <property type="term" value="F:oxidoreductase activity, acting on paired donors, with incorporation or reduction of molecular oxygen"/>
    <property type="evidence" value="ECO:0007669"/>
    <property type="project" value="InterPro"/>
</dbReference>
<accession>A0A2N3NL16</accession>
<comment type="caution">
    <text evidence="6">The sequence shown here is derived from an EMBL/GenBank/DDBJ whole genome shotgun (WGS) entry which is preliminary data.</text>
</comment>
<dbReference type="FunCoup" id="A0A2N3NL16">
    <property type="interactions" value="1405"/>
</dbReference>
<gene>
    <name evidence="6" type="ORF">jhhlp_000487</name>
</gene>
<keyword evidence="5" id="KW-0812">Transmembrane</keyword>
<keyword evidence="3 4" id="KW-0408">Iron</keyword>
<reference evidence="6 7" key="1">
    <citation type="journal article" date="2017" name="G3 (Bethesda)">
        <title>First Draft Genome Sequence of the Pathogenic Fungus Lomentospora prolificans (Formerly Scedosporium prolificans).</title>
        <authorList>
            <person name="Luo R."/>
            <person name="Zimin A."/>
            <person name="Workman R."/>
            <person name="Fan Y."/>
            <person name="Pertea G."/>
            <person name="Grossman N."/>
            <person name="Wear M.P."/>
            <person name="Jia B."/>
            <person name="Miller H."/>
            <person name="Casadevall A."/>
            <person name="Timp W."/>
            <person name="Zhang S.X."/>
            <person name="Salzberg S.L."/>
        </authorList>
    </citation>
    <scope>NUCLEOTIDE SEQUENCE [LARGE SCALE GENOMIC DNA]</scope>
    <source>
        <strain evidence="6 7">JHH-5317</strain>
    </source>
</reference>
<dbReference type="VEuPathDB" id="FungiDB:jhhlp_000487"/>
<keyword evidence="5" id="KW-1133">Transmembrane helix</keyword>
<dbReference type="PANTHER" id="PTHR24305:SF168">
    <property type="entry name" value="P450, PUTATIVE (EUROFUNG)-RELATED"/>
    <property type="match status" value="1"/>
</dbReference>
<feature type="binding site" description="axial binding residue" evidence="4">
    <location>
        <position position="479"/>
    </location>
    <ligand>
        <name>heme</name>
        <dbReference type="ChEBI" id="CHEBI:30413"/>
    </ligand>
    <ligandPart>
        <name>Fe</name>
        <dbReference type="ChEBI" id="CHEBI:18248"/>
    </ligandPart>
</feature>
<evidence type="ECO:0000313" key="6">
    <source>
        <dbReference type="EMBL" id="PKS13145.1"/>
    </source>
</evidence>
<evidence type="ECO:0000256" key="1">
    <source>
        <dbReference type="ARBA" id="ARBA00022617"/>
    </source>
</evidence>
<dbReference type="GO" id="GO:0005506">
    <property type="term" value="F:iron ion binding"/>
    <property type="evidence" value="ECO:0007669"/>
    <property type="project" value="InterPro"/>
</dbReference>
<dbReference type="EMBL" id="NLAX01000002">
    <property type="protein sequence ID" value="PKS13145.1"/>
    <property type="molecule type" value="Genomic_DNA"/>
</dbReference>
<comment type="cofactor">
    <cofactor evidence="4">
        <name>heme</name>
        <dbReference type="ChEBI" id="CHEBI:30413"/>
    </cofactor>
</comment>
<feature type="transmembrane region" description="Helical" evidence="5">
    <location>
        <begin position="20"/>
        <end position="37"/>
    </location>
</feature>
<organism evidence="6 7">
    <name type="scientific">Lomentospora prolificans</name>
    <dbReference type="NCBI Taxonomy" id="41688"/>
    <lineage>
        <taxon>Eukaryota</taxon>
        <taxon>Fungi</taxon>
        <taxon>Dikarya</taxon>
        <taxon>Ascomycota</taxon>
        <taxon>Pezizomycotina</taxon>
        <taxon>Sordariomycetes</taxon>
        <taxon>Hypocreomycetidae</taxon>
        <taxon>Microascales</taxon>
        <taxon>Microascaceae</taxon>
        <taxon>Lomentospora</taxon>
    </lineage>
</organism>
<dbReference type="InterPro" id="IPR001128">
    <property type="entry name" value="Cyt_P450"/>
</dbReference>
<dbReference type="CDD" id="cd11060">
    <property type="entry name" value="CYP57A1-like"/>
    <property type="match status" value="1"/>
</dbReference>
<dbReference type="InterPro" id="IPR002401">
    <property type="entry name" value="Cyt_P450_E_grp-I"/>
</dbReference>
<keyword evidence="2 4" id="KW-0479">Metal-binding</keyword>
<dbReference type="PANTHER" id="PTHR24305">
    <property type="entry name" value="CYTOCHROME P450"/>
    <property type="match status" value="1"/>
</dbReference>
<dbReference type="GO" id="GO:0020037">
    <property type="term" value="F:heme binding"/>
    <property type="evidence" value="ECO:0007669"/>
    <property type="project" value="InterPro"/>
</dbReference>
<name>A0A2N3NL16_9PEZI</name>
<dbReference type="InterPro" id="IPR050121">
    <property type="entry name" value="Cytochrome_P450_monoxygenase"/>
</dbReference>
<dbReference type="GO" id="GO:0004497">
    <property type="term" value="F:monooxygenase activity"/>
    <property type="evidence" value="ECO:0007669"/>
    <property type="project" value="InterPro"/>
</dbReference>
<dbReference type="Proteomes" id="UP000233524">
    <property type="component" value="Unassembled WGS sequence"/>
</dbReference>
<evidence type="ECO:0000256" key="5">
    <source>
        <dbReference type="SAM" id="Phobius"/>
    </source>
</evidence>
<dbReference type="PRINTS" id="PR00385">
    <property type="entry name" value="P450"/>
</dbReference>